<dbReference type="STRING" id="662367.SAMN05216167_13127"/>
<dbReference type="AlphaFoldDB" id="A0A1I2GD55"/>
<dbReference type="Proteomes" id="UP000198598">
    <property type="component" value="Unassembled WGS sequence"/>
</dbReference>
<name>A0A1I2GD55_9BACT</name>
<evidence type="ECO:0000313" key="2">
    <source>
        <dbReference type="Proteomes" id="UP000198598"/>
    </source>
</evidence>
<gene>
    <name evidence="1" type="ORF">SAMN05216167_13127</name>
</gene>
<dbReference type="EMBL" id="FOLQ01000031">
    <property type="protein sequence ID" value="SFF15113.1"/>
    <property type="molecule type" value="Genomic_DNA"/>
</dbReference>
<accession>A0A1I2GD55</accession>
<dbReference type="RefSeq" id="WP_093834277.1">
    <property type="nucleotide sequence ID" value="NZ_FOLQ01000031.1"/>
</dbReference>
<organism evidence="1 2">
    <name type="scientific">Spirosoma endophyticum</name>
    <dbReference type="NCBI Taxonomy" id="662367"/>
    <lineage>
        <taxon>Bacteria</taxon>
        <taxon>Pseudomonadati</taxon>
        <taxon>Bacteroidota</taxon>
        <taxon>Cytophagia</taxon>
        <taxon>Cytophagales</taxon>
        <taxon>Cytophagaceae</taxon>
        <taxon>Spirosoma</taxon>
    </lineage>
</organism>
<evidence type="ECO:0000313" key="1">
    <source>
        <dbReference type="EMBL" id="SFF15113.1"/>
    </source>
</evidence>
<protein>
    <submittedName>
        <fullName evidence="1">Uncharacterized protein</fullName>
    </submittedName>
</protein>
<proteinExistence type="predicted"/>
<keyword evidence="2" id="KW-1185">Reference proteome</keyword>
<reference evidence="1 2" key="1">
    <citation type="submission" date="2016-10" db="EMBL/GenBank/DDBJ databases">
        <authorList>
            <person name="de Groot N.N."/>
        </authorList>
    </citation>
    <scope>NUCLEOTIDE SEQUENCE [LARGE SCALE GENOMIC DNA]</scope>
    <source>
        <strain evidence="1 2">DSM 26130</strain>
    </source>
</reference>
<sequence>MEIAEYSTEFQTALSLEYVEIKNKFSAIASQLLEKKSQQKQTHISTLDEYKTFFEKFLTLIVNPVIEASNLGLSSSGSKFDTFTYEGESVSFFCTYVVFHENESSINLLADPYLIIEGYPDTNEIRIAEAKSASRGRTLQISDLNDSAIIEYRRIISSDLMKIAKHVIEYELV</sequence>